<evidence type="ECO:0000313" key="3">
    <source>
        <dbReference type="Proteomes" id="UP000789524"/>
    </source>
</evidence>
<feature type="region of interest" description="Disordered" evidence="1">
    <location>
        <begin position="80"/>
        <end position="99"/>
    </location>
</feature>
<evidence type="ECO:0000313" key="2">
    <source>
        <dbReference type="EMBL" id="CAG9563480.1"/>
    </source>
</evidence>
<organism evidence="2 3">
    <name type="scientific">Danaus chrysippus</name>
    <name type="common">African queen</name>
    <dbReference type="NCBI Taxonomy" id="151541"/>
    <lineage>
        <taxon>Eukaryota</taxon>
        <taxon>Metazoa</taxon>
        <taxon>Ecdysozoa</taxon>
        <taxon>Arthropoda</taxon>
        <taxon>Hexapoda</taxon>
        <taxon>Insecta</taxon>
        <taxon>Pterygota</taxon>
        <taxon>Neoptera</taxon>
        <taxon>Endopterygota</taxon>
        <taxon>Lepidoptera</taxon>
        <taxon>Glossata</taxon>
        <taxon>Ditrysia</taxon>
        <taxon>Papilionoidea</taxon>
        <taxon>Nymphalidae</taxon>
        <taxon>Danainae</taxon>
        <taxon>Danaini</taxon>
        <taxon>Danaina</taxon>
        <taxon>Danaus</taxon>
        <taxon>Anosia</taxon>
    </lineage>
</organism>
<keyword evidence="3" id="KW-1185">Reference proteome</keyword>
<evidence type="ECO:0000256" key="1">
    <source>
        <dbReference type="SAM" id="MobiDB-lite"/>
    </source>
</evidence>
<proteinExistence type="predicted"/>
<comment type="caution">
    <text evidence="2">The sequence shown here is derived from an EMBL/GenBank/DDBJ whole genome shotgun (WGS) entry which is preliminary data.</text>
</comment>
<dbReference type="OrthoDB" id="10049726at2759"/>
<sequence length="99" mass="10930">MLGFGSKPIGLGRLLGHHYICLLCGHSLDAQVSHALHKNTIRESRIYNVIQEWIIPCNIQATSHICHKCWMAANRASVQMTSGPSTSLGQDNPQIVESH</sequence>
<dbReference type="EMBL" id="CAKASE010000049">
    <property type="protein sequence ID" value="CAG9563480.1"/>
    <property type="molecule type" value="Genomic_DNA"/>
</dbReference>
<protein>
    <submittedName>
        <fullName evidence="2">(African queen) hypothetical protein</fullName>
    </submittedName>
</protein>
<reference evidence="2" key="1">
    <citation type="submission" date="2021-09" db="EMBL/GenBank/DDBJ databases">
        <authorList>
            <person name="Martin H S."/>
        </authorList>
    </citation>
    <scope>NUCLEOTIDE SEQUENCE</scope>
</reference>
<gene>
    <name evidence="2" type="ORF">DCHRY22_LOCUS4616</name>
</gene>
<dbReference type="Proteomes" id="UP000789524">
    <property type="component" value="Unassembled WGS sequence"/>
</dbReference>
<dbReference type="AlphaFoldDB" id="A0A8J2QI33"/>
<name>A0A8J2QI33_9NEOP</name>
<accession>A0A8J2QI33</accession>